<organism evidence="2 3">
    <name type="scientific">Pseudomonas koreensis</name>
    <dbReference type="NCBI Taxonomy" id="198620"/>
    <lineage>
        <taxon>Bacteria</taxon>
        <taxon>Pseudomonadati</taxon>
        <taxon>Pseudomonadota</taxon>
        <taxon>Gammaproteobacteria</taxon>
        <taxon>Pseudomonadales</taxon>
        <taxon>Pseudomonadaceae</taxon>
        <taxon>Pseudomonas</taxon>
    </lineage>
</organism>
<keyword evidence="1" id="KW-0812">Transmembrane</keyword>
<feature type="transmembrane region" description="Helical" evidence="1">
    <location>
        <begin position="125"/>
        <end position="145"/>
    </location>
</feature>
<feature type="transmembrane region" description="Helical" evidence="1">
    <location>
        <begin position="177"/>
        <end position="198"/>
    </location>
</feature>
<feature type="transmembrane region" description="Helical" evidence="1">
    <location>
        <begin position="242"/>
        <end position="264"/>
    </location>
</feature>
<comment type="caution">
    <text evidence="2">The sequence shown here is derived from an EMBL/GenBank/DDBJ whole genome shotgun (WGS) entry which is preliminary data.</text>
</comment>
<dbReference type="AlphaFoldDB" id="A0A4Q4KUR3"/>
<keyword evidence="1" id="KW-0472">Membrane</keyword>
<feature type="transmembrane region" description="Helical" evidence="1">
    <location>
        <begin position="98"/>
        <end position="119"/>
    </location>
</feature>
<name>A0A4Q4KUR3_9PSED</name>
<feature type="transmembrane region" description="Helical" evidence="1">
    <location>
        <begin position="73"/>
        <end position="91"/>
    </location>
</feature>
<gene>
    <name evidence="2" type="ORF">EVS84_26145</name>
</gene>
<evidence type="ECO:0000313" key="3">
    <source>
        <dbReference type="Proteomes" id="UP000291107"/>
    </source>
</evidence>
<accession>A0A4Q4KUR3</accession>
<sequence>MSFIETIQSKEVDIYISAFFTILGLILGAILDRVLKGDSPQSANQPGHSVNLTFNTVVNPPPGVNAASTSQDMTPVICMMMVIAGLIYVFFRAEILNLISWITLFTISLWAGGTLHSLYRGFFAGIKWVVALLFCLAFCVAATYVTDEAFMPTLAPQNFQYSQQIINEQGLTGIKKYFVLLDMHWFLLHLTGVMLFIYTSIRMMFFSTYFIVAGAHANNNGTHEPWLSRKTRKYANLRKNIIFMPILLVLAYLLTSGLAFDWFIHTMPSQVNALMNTVLYGR</sequence>
<dbReference type="EMBL" id="SEUB01000012">
    <property type="protein sequence ID" value="RYM37572.1"/>
    <property type="molecule type" value="Genomic_DNA"/>
</dbReference>
<proteinExistence type="predicted"/>
<dbReference type="Proteomes" id="UP000291107">
    <property type="component" value="Unassembled WGS sequence"/>
</dbReference>
<protein>
    <submittedName>
        <fullName evidence="2">Uncharacterized protein</fullName>
    </submittedName>
</protein>
<dbReference type="RefSeq" id="WP_130000098.1">
    <property type="nucleotide sequence ID" value="NZ_SEUB01000012.1"/>
</dbReference>
<feature type="transmembrane region" description="Helical" evidence="1">
    <location>
        <begin position="12"/>
        <end position="31"/>
    </location>
</feature>
<evidence type="ECO:0000313" key="2">
    <source>
        <dbReference type="EMBL" id="RYM37572.1"/>
    </source>
</evidence>
<reference evidence="2 3" key="1">
    <citation type="submission" date="2019-02" db="EMBL/GenBank/DDBJ databases">
        <title>Genome of Pseudomonas korensis isolated from heavy metal contaminated environment.</title>
        <authorList>
            <person name="Ayangbenro A.S."/>
            <person name="Babalola O."/>
        </authorList>
    </citation>
    <scope>NUCLEOTIDE SEQUENCE [LARGE SCALE GENOMIC DNA]</scope>
    <source>
        <strain evidence="2 3">AB36</strain>
    </source>
</reference>
<evidence type="ECO:0000256" key="1">
    <source>
        <dbReference type="SAM" id="Phobius"/>
    </source>
</evidence>
<keyword evidence="1" id="KW-1133">Transmembrane helix</keyword>